<dbReference type="PROSITE" id="PS51677">
    <property type="entry name" value="NODB"/>
    <property type="match status" value="1"/>
</dbReference>
<dbReference type="InterPro" id="IPR002509">
    <property type="entry name" value="NODB_dom"/>
</dbReference>
<dbReference type="OrthoDB" id="9782872at2"/>
<dbReference type="GO" id="GO:0005975">
    <property type="term" value="P:carbohydrate metabolic process"/>
    <property type="evidence" value="ECO:0007669"/>
    <property type="project" value="InterPro"/>
</dbReference>
<feature type="domain" description="NodB homology" evidence="4">
    <location>
        <begin position="108"/>
        <end position="210"/>
    </location>
</feature>
<dbReference type="Gene3D" id="3.20.20.370">
    <property type="entry name" value="Glycoside hydrolase/deacetylase"/>
    <property type="match status" value="1"/>
</dbReference>
<keyword evidence="6" id="KW-1185">Reference proteome</keyword>
<sequence length="298" mass="32270">MKRSLSGTRRWRALAGSADAERSDEGDRGAPPGSGPRARLKSGLAGIGRDSLAQGATLLIYHRVGGGTRDELDLPVPAFARQLEQLEGHDVVALDTALDRLDSGDSRPSVVLTFDDGFEDVHAHAWPLLRERGLPFTVYLASGYVSQPMVWEGSTAKGSTGMGMSWAQLGEMVDSGLCTVGNHTHLHVRPEALTEEEVDACTAASVERHLGVRPRHFTYPWGVRVDEMEAALRERFRSASSGELGRNVPGTERVRLKRVPVRQSDPEAFFAAKLVGNLAPERAYAGIVRLAKTVGLRG</sequence>
<reference evidence="5 6" key="1">
    <citation type="journal article" date="2013" name="ISME J.">
        <title>A metabolic model for members of the genus Tetrasphaera involved in enhanced biological phosphorus removal.</title>
        <authorList>
            <person name="Kristiansen R."/>
            <person name="Nguyen H.T.T."/>
            <person name="Saunders A.M."/>
            <person name="Nielsen J.L."/>
            <person name="Wimmer R."/>
            <person name="Le V.Q."/>
            <person name="McIlroy S.J."/>
            <person name="Petrovski S."/>
            <person name="Seviour R.J."/>
            <person name="Calteau A."/>
            <person name="Nielsen K.L."/>
            <person name="Nielsen P.H."/>
        </authorList>
    </citation>
    <scope>NUCLEOTIDE SEQUENCE [LARGE SCALE GENOMIC DNA]</scope>
    <source>
        <strain evidence="5 6">Lp2</strain>
    </source>
</reference>
<proteinExistence type="predicted"/>
<dbReference type="GO" id="GO:0016810">
    <property type="term" value="F:hydrolase activity, acting on carbon-nitrogen (but not peptide) bonds"/>
    <property type="evidence" value="ECO:0007669"/>
    <property type="project" value="InterPro"/>
</dbReference>
<comment type="caution">
    <text evidence="5">The sequence shown here is derived from an EMBL/GenBank/DDBJ whole genome shotgun (WGS) entry which is preliminary data.</text>
</comment>
<evidence type="ECO:0000256" key="3">
    <source>
        <dbReference type="SAM" id="MobiDB-lite"/>
    </source>
</evidence>
<dbReference type="InterPro" id="IPR011330">
    <property type="entry name" value="Glyco_hydro/deAcase_b/a-brl"/>
</dbReference>
<keyword evidence="2" id="KW-0732">Signal</keyword>
<dbReference type="GO" id="GO:0005576">
    <property type="term" value="C:extracellular region"/>
    <property type="evidence" value="ECO:0007669"/>
    <property type="project" value="UniProtKB-SubCell"/>
</dbReference>
<dbReference type="PANTHER" id="PTHR34216">
    <property type="match status" value="1"/>
</dbReference>
<evidence type="ECO:0000259" key="4">
    <source>
        <dbReference type="PROSITE" id="PS51677"/>
    </source>
</evidence>
<dbReference type="SUPFAM" id="SSF88713">
    <property type="entry name" value="Glycoside hydrolase/deacetylase"/>
    <property type="match status" value="1"/>
</dbReference>
<gene>
    <name evidence="5" type="ORF">BN10_720033</name>
</gene>
<name>N0E622_9MICO</name>
<dbReference type="HOGENOM" id="CLU_975451_0_0_11"/>
<dbReference type="CDD" id="cd10918">
    <property type="entry name" value="CE4_NodB_like_5s_6s"/>
    <property type="match status" value="1"/>
</dbReference>
<protein>
    <submittedName>
        <fullName evidence="5">Polysaccharide deacetylase family protein</fullName>
    </submittedName>
</protein>
<dbReference type="PANTHER" id="PTHR34216:SF3">
    <property type="entry name" value="POLY-BETA-1,6-N-ACETYL-D-GLUCOSAMINE N-DEACETYLASE"/>
    <property type="match status" value="1"/>
</dbReference>
<evidence type="ECO:0000256" key="1">
    <source>
        <dbReference type="ARBA" id="ARBA00004613"/>
    </source>
</evidence>
<feature type="compositionally biased region" description="Basic and acidic residues" evidence="3">
    <location>
        <begin position="19"/>
        <end position="28"/>
    </location>
</feature>
<accession>N0E622</accession>
<dbReference type="InterPro" id="IPR051398">
    <property type="entry name" value="Polysacch_Deacetylase"/>
</dbReference>
<evidence type="ECO:0000313" key="5">
    <source>
        <dbReference type="EMBL" id="CCH70954.1"/>
    </source>
</evidence>
<feature type="region of interest" description="Disordered" evidence="3">
    <location>
        <begin position="1"/>
        <end position="42"/>
    </location>
</feature>
<dbReference type="Proteomes" id="UP000013167">
    <property type="component" value="Unassembled WGS sequence"/>
</dbReference>
<dbReference type="STRING" id="1193181.BN10_720033"/>
<dbReference type="AlphaFoldDB" id="N0E622"/>
<dbReference type="EMBL" id="CAIZ01000144">
    <property type="protein sequence ID" value="CCH70954.1"/>
    <property type="molecule type" value="Genomic_DNA"/>
</dbReference>
<evidence type="ECO:0000256" key="2">
    <source>
        <dbReference type="ARBA" id="ARBA00022729"/>
    </source>
</evidence>
<organism evidence="5 6">
    <name type="scientific">Phycicoccus elongatus Lp2</name>
    <dbReference type="NCBI Taxonomy" id="1193181"/>
    <lineage>
        <taxon>Bacteria</taxon>
        <taxon>Bacillati</taxon>
        <taxon>Actinomycetota</taxon>
        <taxon>Actinomycetes</taxon>
        <taxon>Micrococcales</taxon>
        <taxon>Intrasporangiaceae</taxon>
        <taxon>Phycicoccus</taxon>
    </lineage>
</organism>
<dbReference type="Pfam" id="PF01522">
    <property type="entry name" value="Polysacc_deac_1"/>
    <property type="match status" value="1"/>
</dbReference>
<comment type="subcellular location">
    <subcellularLocation>
        <location evidence="1">Secreted</location>
    </subcellularLocation>
</comment>
<evidence type="ECO:0000313" key="6">
    <source>
        <dbReference type="Proteomes" id="UP000013167"/>
    </source>
</evidence>
<dbReference type="eggNOG" id="COG0726">
    <property type="taxonomic scope" value="Bacteria"/>
</dbReference>